<sequence>MTNNLYETDYEQWLENQTIALKEKNPDLLDWDNLLELLEMGNPKDTIESNLVILIAHLLKLYVQTDAPDWMTLSWYRSIDEHRNRILKAKSKYKSISKFLPLAVESAYPDARKLAIKESKFADGRKVKLRDESEYPSSCPFSLSQILDDNWYPNHDL</sequence>
<dbReference type="EMBL" id="AAXW01000022">
    <property type="protein sequence ID" value="EAZ90609.1"/>
    <property type="molecule type" value="Genomic_DNA"/>
</dbReference>
<name>A3IS93_9CHRO</name>
<dbReference type="eggNOG" id="COG0639">
    <property type="taxonomic scope" value="Bacteria"/>
</dbReference>
<reference evidence="1 2" key="1">
    <citation type="submission" date="2007-03" db="EMBL/GenBank/DDBJ databases">
        <authorList>
            <person name="Stal L."/>
            <person name="Ferriera S."/>
            <person name="Johnson J."/>
            <person name="Kravitz S."/>
            <person name="Beeson K."/>
            <person name="Sutton G."/>
            <person name="Rogers Y.-H."/>
            <person name="Friedman R."/>
            <person name="Frazier M."/>
            <person name="Venter J.C."/>
        </authorList>
    </citation>
    <scope>NUCLEOTIDE SEQUENCE [LARGE SCALE GENOMIC DNA]</scope>
    <source>
        <strain evidence="1 2">CCY0110</strain>
    </source>
</reference>
<dbReference type="InterPro" id="IPR002636">
    <property type="entry name" value="DUF29"/>
</dbReference>
<evidence type="ECO:0000313" key="2">
    <source>
        <dbReference type="Proteomes" id="UP000003781"/>
    </source>
</evidence>
<comment type="caution">
    <text evidence="1">The sequence shown here is derived from an EMBL/GenBank/DDBJ whole genome shotgun (WGS) entry which is preliminary data.</text>
</comment>
<accession>A3IS93</accession>
<organism evidence="1 2">
    <name type="scientific">Crocosphaera chwakensis CCY0110</name>
    <dbReference type="NCBI Taxonomy" id="391612"/>
    <lineage>
        <taxon>Bacteria</taxon>
        <taxon>Bacillati</taxon>
        <taxon>Cyanobacteriota</taxon>
        <taxon>Cyanophyceae</taxon>
        <taxon>Oscillatoriophycideae</taxon>
        <taxon>Chroococcales</taxon>
        <taxon>Aphanothecaceae</taxon>
        <taxon>Crocosphaera</taxon>
        <taxon>Crocosphaera chwakensis</taxon>
    </lineage>
</organism>
<dbReference type="PANTHER" id="PTHR34235">
    <property type="entry name" value="SLR1203 PROTEIN-RELATED"/>
    <property type="match status" value="1"/>
</dbReference>
<dbReference type="PANTHER" id="PTHR34235:SF3">
    <property type="entry name" value="SLR1203 PROTEIN"/>
    <property type="match status" value="1"/>
</dbReference>
<evidence type="ECO:0000313" key="1">
    <source>
        <dbReference type="EMBL" id="EAZ90609.1"/>
    </source>
</evidence>
<dbReference type="AlphaFoldDB" id="A3IS93"/>
<dbReference type="OrthoDB" id="424590at2"/>
<dbReference type="Gene3D" id="1.20.1220.20">
    <property type="entry name" value="Uncharcterised protein PF01724"/>
    <property type="match status" value="1"/>
</dbReference>
<protein>
    <recommendedName>
        <fullName evidence="3">DUF29 domain-containing protein</fullName>
    </recommendedName>
</protein>
<dbReference type="RefSeq" id="WP_008276250.1">
    <property type="nucleotide sequence ID" value="NZ_AAXW01000022.1"/>
</dbReference>
<proteinExistence type="predicted"/>
<dbReference type="Pfam" id="PF01724">
    <property type="entry name" value="DUF29"/>
    <property type="match status" value="1"/>
</dbReference>
<dbReference type="Proteomes" id="UP000003781">
    <property type="component" value="Unassembled WGS sequence"/>
</dbReference>
<evidence type="ECO:0008006" key="3">
    <source>
        <dbReference type="Google" id="ProtNLM"/>
    </source>
</evidence>
<gene>
    <name evidence="1" type="ORF">CY0110_08041</name>
</gene>
<keyword evidence="2" id="KW-1185">Reference proteome</keyword>